<dbReference type="PANTHER" id="PTHR16165">
    <property type="entry name" value="NXPE FAMILY MEMBER"/>
    <property type="match status" value="1"/>
</dbReference>
<dbReference type="EMBL" id="CALNXJ010000007">
    <property type="protein sequence ID" value="CAH3043361.1"/>
    <property type="molecule type" value="Genomic_DNA"/>
</dbReference>
<dbReference type="Proteomes" id="UP001159428">
    <property type="component" value="Unassembled WGS sequence"/>
</dbReference>
<dbReference type="PANTHER" id="PTHR16165:SF5">
    <property type="entry name" value="NXPE FAMILY MEMBER 3"/>
    <property type="match status" value="1"/>
</dbReference>
<evidence type="ECO:0000313" key="2">
    <source>
        <dbReference type="Proteomes" id="UP001159428"/>
    </source>
</evidence>
<dbReference type="AlphaFoldDB" id="A0AAU9W153"/>
<dbReference type="SUPFAM" id="SSF81296">
    <property type="entry name" value="E set domains"/>
    <property type="match status" value="1"/>
</dbReference>
<accession>A0AAU9W153</accession>
<name>A0AAU9W153_9CNID</name>
<dbReference type="InterPro" id="IPR013783">
    <property type="entry name" value="Ig-like_fold"/>
</dbReference>
<dbReference type="Gene3D" id="3.40.50.1110">
    <property type="entry name" value="SGNH hydrolase"/>
    <property type="match status" value="1"/>
</dbReference>
<dbReference type="Gene3D" id="2.60.40.10">
    <property type="entry name" value="Immunoglobulins"/>
    <property type="match status" value="1"/>
</dbReference>
<organism evidence="1 2">
    <name type="scientific">Pocillopora meandrina</name>
    <dbReference type="NCBI Taxonomy" id="46732"/>
    <lineage>
        <taxon>Eukaryota</taxon>
        <taxon>Metazoa</taxon>
        <taxon>Cnidaria</taxon>
        <taxon>Anthozoa</taxon>
        <taxon>Hexacorallia</taxon>
        <taxon>Scleractinia</taxon>
        <taxon>Astrocoeniina</taxon>
        <taxon>Pocilloporidae</taxon>
        <taxon>Pocillopora</taxon>
    </lineage>
</organism>
<dbReference type="InterPro" id="IPR014756">
    <property type="entry name" value="Ig_E-set"/>
</dbReference>
<sequence>MISLIARHFRAVLKLWLSAIALQLFYFQYFRNNGGNSFSFEDALKTSHQVESFQESWCRIHQARVHLDSILRPCFHNISWNGPSPNRELQTDASKSLISIFDIRPTGQFSRFSIQTKTRNGKLKHIGGDSWRVLLLGPATVSPTMFDHGNGTYEFLFLVMDPGVYKLDITLDYSLCDGYREPPKNWFIVGNSHGKLQKEGMLGKNRARDDYLLQRFQDGKLIMINIPLPTAGGTYLINRLNRQLKMNSQRVRFLPDFDLTCGVKCNFMWDGFGRWLGKNWRPYLTDISNHSRFKSTSPRKLGTLWLFGDSNAERLYVSLKDGPLCNEVFKICNLSKMWVYPWPSIQPVAWDDKDFEPQQILDHIREVLERPEMNENSAMILNLGLHYMESTSLANYRILLKGVIDLLNERIKGNGELRYKTRVIWKTTTSMNKEKDIESRLKSDWQRFLNPTRVILYNTFATSLMCQANLEVLDVYPFTRSYPEGTGGPEVAHYKEHDTVHFKYIAMKPIDIFLEDYFRGKVPRSINLTNYEFS</sequence>
<protein>
    <submittedName>
        <fullName evidence="1">Uncharacterized protein</fullName>
    </submittedName>
</protein>
<comment type="caution">
    <text evidence="1">The sequence shown here is derived from an EMBL/GenBank/DDBJ whole genome shotgun (WGS) entry which is preliminary data.</text>
</comment>
<gene>
    <name evidence="1" type="ORF">PMEA_00031513</name>
</gene>
<proteinExistence type="predicted"/>
<dbReference type="InterPro" id="IPR036514">
    <property type="entry name" value="SGNH_hydro_sf"/>
</dbReference>
<evidence type="ECO:0000313" key="1">
    <source>
        <dbReference type="EMBL" id="CAH3043361.1"/>
    </source>
</evidence>
<keyword evidence="2" id="KW-1185">Reference proteome</keyword>
<reference evidence="1 2" key="1">
    <citation type="submission" date="2022-05" db="EMBL/GenBank/DDBJ databases">
        <authorList>
            <consortium name="Genoscope - CEA"/>
            <person name="William W."/>
        </authorList>
    </citation>
    <scope>NUCLEOTIDE SEQUENCE [LARGE SCALE GENOMIC DNA]</scope>
</reference>